<evidence type="ECO:0000256" key="1">
    <source>
        <dbReference type="SAM" id="MobiDB-lite"/>
    </source>
</evidence>
<dbReference type="EMBL" id="JBIGIB010000003">
    <property type="protein sequence ID" value="MFG6467621.1"/>
    <property type="molecule type" value="Genomic_DNA"/>
</dbReference>
<comment type="caution">
    <text evidence="4">The sequence shown here is derived from an EMBL/GenBank/DDBJ whole genome shotgun (WGS) entry which is preliminary data.</text>
</comment>
<dbReference type="Pfam" id="PF01345">
    <property type="entry name" value="DUF11"/>
    <property type="match status" value="2"/>
</dbReference>
<dbReference type="PANTHER" id="PTHR34819">
    <property type="entry name" value="LARGE CYSTEINE-RICH PERIPLASMIC PROTEIN OMCB"/>
    <property type="match status" value="1"/>
</dbReference>
<organism evidence="4 5">
    <name type="scientific">Pelomonas baiyunensis</name>
    <dbReference type="NCBI Taxonomy" id="3299026"/>
    <lineage>
        <taxon>Bacteria</taxon>
        <taxon>Pseudomonadati</taxon>
        <taxon>Pseudomonadota</taxon>
        <taxon>Betaproteobacteria</taxon>
        <taxon>Burkholderiales</taxon>
        <taxon>Sphaerotilaceae</taxon>
        <taxon>Roseateles</taxon>
    </lineage>
</organism>
<dbReference type="PANTHER" id="PTHR34819:SF3">
    <property type="entry name" value="CELL SURFACE PROTEIN"/>
    <property type="match status" value="1"/>
</dbReference>
<feature type="signal peptide" evidence="2">
    <location>
        <begin position="1"/>
        <end position="22"/>
    </location>
</feature>
<proteinExistence type="predicted"/>
<dbReference type="Proteomes" id="UP001606303">
    <property type="component" value="Unassembled WGS sequence"/>
</dbReference>
<evidence type="ECO:0000259" key="3">
    <source>
        <dbReference type="Pfam" id="PF01345"/>
    </source>
</evidence>
<keyword evidence="2" id="KW-0732">Signal</keyword>
<sequence length="933" mass="95879">MQSRFKSWVAGWAAAWVLAACGGGGGGGASPAPAPAPAPTPTPPVVSPARVSLAASTPAGPVASNSGTQIQVTVTNDGAATATGVSLSPNLAPSLSYSGFTCASAGGGACPASSNGATIALPDLPAKASVTLVLSITLTPGTTGPLTSMPAVQAANDDVTTDNTAAVVVQAYTADVRVTGSGPTAPVAAGSTVPYVMTVSNIGPDEARDVVITNTLGDFQTLGVLGCKASGGATCPEVLSYSMVVPRLPKGASLEFTVPATVLGGVSGSIANVMTARTLGDPVDTNNAAAVQLSAYVPTPVVQPGQSVITLQSDGGDFIGAGRSYFYTRANANLTVRAVDNRLLVQVTGDDYWYGNFQLPDGTPQVQPGSFSGLKRYPFHNPTAGGLDWTGNGRGCNELTGSFTITSATYVAGALSAVEMNFEQHCEGAGPALRGQIKWYASDTTTPPGPVNPPPANLWAPAAGSTPASGNYVYLQSDTGDFIGNGRRYTYTQADAVLTVNVAGGGVSVNVSGDQGWSGSFQAMQGLAQLQPGYYGNLQRSGFANPTRGGLDWGGEARGCNTLTGWFVVDRVSWVNGALAALDLRFEQHCEGATPALRGKVHWEAGDRTAPAGPVSPPPADLWAPAAGSTPASGNYVHLVSDVGDFIGGGRTQTYTQSNAVLGVQLSGAKLTVAVSGDQGWGGTFLAMNTVADLQPGYYGSLMRYPFGNPTRGSMEWSGDGRGCNRLTGWFVVDSLTRVNGQLTALDLRFEQHCEGMGPALRGKVHWEAGDRTVPPGPVNPPPATLWAPAAGSTPASGAYVYLTSDAGDYIGQGRTSTYTRSNAVLGVRLSGTQLTVSVNGDQSWTGDFAGMNSIATLQPGYYGNLQRYPFVNPTRGGLNWGGEGRNCNMLTGWFAIDSLTLVNGQVAALDLRFEQHCEGATPALRGKVHWVP</sequence>
<reference evidence="4 5" key="1">
    <citation type="submission" date="2024-08" db="EMBL/GenBank/DDBJ databases">
        <authorList>
            <person name="Lu H."/>
        </authorList>
    </citation>
    <scope>NUCLEOTIDE SEQUENCE [LARGE SCALE GENOMIC DNA]</scope>
    <source>
        <strain evidence="4 5">BYS87W</strain>
    </source>
</reference>
<feature type="compositionally biased region" description="Pro residues" evidence="1">
    <location>
        <begin position="32"/>
        <end position="46"/>
    </location>
</feature>
<dbReference type="RefSeq" id="WP_394385368.1">
    <property type="nucleotide sequence ID" value="NZ_JBIGIB010000003.1"/>
</dbReference>
<protein>
    <recommendedName>
        <fullName evidence="3">DUF11 domain-containing protein</fullName>
    </recommendedName>
</protein>
<dbReference type="PROSITE" id="PS51257">
    <property type="entry name" value="PROKAR_LIPOPROTEIN"/>
    <property type="match status" value="1"/>
</dbReference>
<dbReference type="InterPro" id="IPR051172">
    <property type="entry name" value="Chlamydia_OmcB"/>
</dbReference>
<name>A0ABW7H0S0_9BURK</name>
<evidence type="ECO:0000313" key="4">
    <source>
        <dbReference type="EMBL" id="MFG6467621.1"/>
    </source>
</evidence>
<feature type="domain" description="DUF11" evidence="3">
    <location>
        <begin position="175"/>
        <end position="292"/>
    </location>
</feature>
<dbReference type="InterPro" id="IPR001434">
    <property type="entry name" value="OmcB-like_DUF11"/>
</dbReference>
<feature type="region of interest" description="Disordered" evidence="1">
    <location>
        <begin position="27"/>
        <end position="66"/>
    </location>
</feature>
<feature type="domain" description="DUF11" evidence="3">
    <location>
        <begin position="64"/>
        <end position="168"/>
    </location>
</feature>
<evidence type="ECO:0000313" key="5">
    <source>
        <dbReference type="Proteomes" id="UP001606303"/>
    </source>
</evidence>
<feature type="chain" id="PRO_5045262620" description="DUF11 domain-containing protein" evidence="2">
    <location>
        <begin position="23"/>
        <end position="933"/>
    </location>
</feature>
<accession>A0ABW7H0S0</accession>
<keyword evidence="5" id="KW-1185">Reference proteome</keyword>
<evidence type="ECO:0000256" key="2">
    <source>
        <dbReference type="SAM" id="SignalP"/>
    </source>
</evidence>
<gene>
    <name evidence="4" type="ORF">ACG01O_13435</name>
</gene>